<comment type="function">
    <text evidence="3">Required for maturation of urease via the functional incorporation of the urease nickel metallocenter.</text>
</comment>
<dbReference type="EMBL" id="NRRV01000008">
    <property type="protein sequence ID" value="MBK1630114.1"/>
    <property type="molecule type" value="Genomic_DNA"/>
</dbReference>
<protein>
    <recommendedName>
        <fullName evidence="3">Urease accessory protein UreF</fullName>
    </recommendedName>
</protein>
<reference evidence="4 5" key="1">
    <citation type="journal article" date="2020" name="Microorganisms">
        <title>Osmotic Adaptation and Compatible Solute Biosynthesis of Phototrophic Bacteria as Revealed from Genome Analyses.</title>
        <authorList>
            <person name="Imhoff J.F."/>
            <person name="Rahn T."/>
            <person name="Kunzel S."/>
            <person name="Keller A."/>
            <person name="Neulinger S.C."/>
        </authorList>
    </citation>
    <scope>NUCLEOTIDE SEQUENCE [LARGE SCALE GENOMIC DNA]</scope>
    <source>
        <strain evidence="4 5">DSM 6210</strain>
    </source>
</reference>
<comment type="similarity">
    <text evidence="3">Belongs to the UreF family.</text>
</comment>
<organism evidence="4 5">
    <name type="scientific">Thiohalocapsa halophila</name>
    <dbReference type="NCBI Taxonomy" id="69359"/>
    <lineage>
        <taxon>Bacteria</taxon>
        <taxon>Pseudomonadati</taxon>
        <taxon>Pseudomonadota</taxon>
        <taxon>Gammaproteobacteria</taxon>
        <taxon>Chromatiales</taxon>
        <taxon>Chromatiaceae</taxon>
        <taxon>Thiohalocapsa</taxon>
    </lineage>
</organism>
<evidence type="ECO:0000256" key="3">
    <source>
        <dbReference type="HAMAP-Rule" id="MF_01385"/>
    </source>
</evidence>
<dbReference type="InterPro" id="IPR002639">
    <property type="entry name" value="UreF"/>
</dbReference>
<dbReference type="Gene3D" id="1.10.4190.10">
    <property type="entry name" value="Urease accessory protein UreF"/>
    <property type="match status" value="1"/>
</dbReference>
<evidence type="ECO:0000256" key="1">
    <source>
        <dbReference type="ARBA" id="ARBA00022988"/>
    </source>
</evidence>
<name>A0ABS1CF23_9GAMM</name>
<dbReference type="PIRSF" id="PIRSF009467">
    <property type="entry name" value="Ureas_acces_UreF"/>
    <property type="match status" value="1"/>
</dbReference>
<evidence type="ECO:0000313" key="5">
    <source>
        <dbReference type="Proteomes" id="UP000748752"/>
    </source>
</evidence>
<dbReference type="Proteomes" id="UP000748752">
    <property type="component" value="Unassembled WGS sequence"/>
</dbReference>
<comment type="subcellular location">
    <subcellularLocation>
        <location evidence="3">Cytoplasm</location>
    </subcellularLocation>
</comment>
<evidence type="ECO:0000313" key="4">
    <source>
        <dbReference type="EMBL" id="MBK1630114.1"/>
    </source>
</evidence>
<accession>A0ABS1CF23</accession>
<comment type="caution">
    <text evidence="4">The sequence shown here is derived from an EMBL/GenBank/DDBJ whole genome shotgun (WGS) entry which is preliminary data.</text>
</comment>
<dbReference type="InterPro" id="IPR038277">
    <property type="entry name" value="UreF_sf"/>
</dbReference>
<sequence>MVTGTGMMGTSTTDTAPGVQTASLRLMHLVSPSLPVGGFTYSQGLEWAVESGWLGDAKDAERWLTGELKATLAWLDLPIAARMMAAVAADDQDGLAQWTHLLLAARETSELRAEERQRGRAMADLLRAWDLPGSADWRDLLAQSQTAGFAFAAVRWQIPVADALGGLAFAWAENLVLAAVKLVPLGQSDGQRVLMRIAAEIPAAVDLACGLGDDDIGASSPALAIASACHERQYTRLFRS</sequence>
<gene>
    <name evidence="3" type="primary">ureF</name>
    <name evidence="4" type="ORF">CKO31_05035</name>
</gene>
<dbReference type="HAMAP" id="MF_01385">
    <property type="entry name" value="UreF"/>
    <property type="match status" value="1"/>
</dbReference>
<keyword evidence="3" id="KW-0963">Cytoplasm</keyword>
<keyword evidence="1 3" id="KW-0996">Nickel insertion</keyword>
<dbReference type="PANTHER" id="PTHR33620">
    <property type="entry name" value="UREASE ACCESSORY PROTEIN F"/>
    <property type="match status" value="1"/>
</dbReference>
<comment type="subunit">
    <text evidence="3">UreD, UreF and UreG form a complex that acts as a GTP-hydrolysis-dependent molecular chaperone, activating the urease apoprotein by helping to assemble the nickel containing metallocenter of UreC. The UreE protein probably delivers the nickel.</text>
</comment>
<dbReference type="RefSeq" id="WP_242475158.1">
    <property type="nucleotide sequence ID" value="NZ_NRRV01000008.1"/>
</dbReference>
<keyword evidence="2 3" id="KW-0143">Chaperone</keyword>
<evidence type="ECO:0000256" key="2">
    <source>
        <dbReference type="ARBA" id="ARBA00023186"/>
    </source>
</evidence>
<proteinExistence type="inferred from homology"/>
<dbReference type="PANTHER" id="PTHR33620:SF1">
    <property type="entry name" value="UREASE ACCESSORY PROTEIN F"/>
    <property type="match status" value="1"/>
</dbReference>
<keyword evidence="5" id="KW-1185">Reference proteome</keyword>
<dbReference type="Pfam" id="PF01730">
    <property type="entry name" value="UreF"/>
    <property type="match status" value="1"/>
</dbReference>